<proteinExistence type="inferred from homology"/>
<sequence>MDESTDVPKTTLDQHFTRFYSIEHDICVCRHNNGILMLMIAEHHSVIKNLSSIAVEKIEFRDVAQVSGKRKRGGTTIQDGTKLASVFMSDGTVIEVRSPVRGVLLEINDALCTKPELIQNDPFNRGYLCTVLPMGRNDLKDAQKSCIGLIPKQDYFTRKQHPDINSLSTFPAT</sequence>
<dbReference type="PANTHER" id="PTHR13651:SF0">
    <property type="entry name" value="PROTEIN ABITRAM"/>
    <property type="match status" value="1"/>
</dbReference>
<dbReference type="InterPro" id="IPR039169">
    <property type="entry name" value="Abitram"/>
</dbReference>
<reference evidence="4" key="1">
    <citation type="submission" date="2021-01" db="EMBL/GenBank/DDBJ databases">
        <authorList>
            <person name="Corre E."/>
            <person name="Pelletier E."/>
            <person name="Niang G."/>
            <person name="Scheremetjew M."/>
            <person name="Finn R."/>
            <person name="Kale V."/>
            <person name="Holt S."/>
            <person name="Cochrane G."/>
            <person name="Meng A."/>
            <person name="Brown T."/>
            <person name="Cohen L."/>
        </authorList>
    </citation>
    <scope>NUCLEOTIDE SEQUENCE</scope>
    <source>
        <strain evidence="4">CCMP3278</strain>
    </source>
</reference>
<dbReference type="AlphaFoldDB" id="A0A7S0ZEJ5"/>
<dbReference type="SUPFAM" id="SSF51230">
    <property type="entry name" value="Single hybrid motif"/>
    <property type="match status" value="1"/>
</dbReference>
<evidence type="ECO:0000256" key="1">
    <source>
        <dbReference type="ARBA" id="ARBA00010764"/>
    </source>
</evidence>
<evidence type="ECO:0000313" key="4">
    <source>
        <dbReference type="EMBL" id="CAD8819261.1"/>
    </source>
</evidence>
<evidence type="ECO:0000256" key="3">
    <source>
        <dbReference type="ARBA" id="ARBA00030463"/>
    </source>
</evidence>
<accession>A0A7S0ZEJ5</accession>
<comment type="similarity">
    <text evidence="1">Belongs to the ABITRAM family.</text>
</comment>
<protein>
    <recommendedName>
        <fullName evidence="2">Protein Abitram</fullName>
    </recommendedName>
    <alternativeName>
        <fullName evidence="3">Actin-binding transcription modulator</fullName>
    </alternativeName>
</protein>
<dbReference type="PANTHER" id="PTHR13651">
    <property type="entry name" value="PROTEIN ABITRAM"/>
    <property type="match status" value="1"/>
</dbReference>
<dbReference type="Gene3D" id="2.40.50.100">
    <property type="match status" value="1"/>
</dbReference>
<organism evidence="4">
    <name type="scientific">Timspurckia oligopyrenoides</name>
    <dbReference type="NCBI Taxonomy" id="708627"/>
    <lineage>
        <taxon>Eukaryota</taxon>
        <taxon>Rhodophyta</taxon>
        <taxon>Bangiophyceae</taxon>
        <taxon>Porphyridiales</taxon>
        <taxon>Porphyridiaceae</taxon>
        <taxon>Timspurckia</taxon>
    </lineage>
</organism>
<gene>
    <name evidence="4" type="ORF">TOLI1172_LOCUS3650</name>
</gene>
<dbReference type="InterPro" id="IPR033753">
    <property type="entry name" value="GCV_H/Fam206"/>
</dbReference>
<name>A0A7S0ZEJ5_9RHOD</name>
<dbReference type="EMBL" id="HBFP01005136">
    <property type="protein sequence ID" value="CAD8819261.1"/>
    <property type="molecule type" value="Transcribed_RNA"/>
</dbReference>
<dbReference type="Pfam" id="PF01597">
    <property type="entry name" value="GCV_H"/>
    <property type="match status" value="1"/>
</dbReference>
<dbReference type="InterPro" id="IPR011053">
    <property type="entry name" value="Single_hybrid_motif"/>
</dbReference>
<evidence type="ECO:0000256" key="2">
    <source>
        <dbReference type="ARBA" id="ARBA00019325"/>
    </source>
</evidence>